<keyword evidence="2 5" id="KW-0812">Transmembrane</keyword>
<feature type="transmembrane region" description="Helical" evidence="5">
    <location>
        <begin position="108"/>
        <end position="129"/>
    </location>
</feature>
<feature type="transmembrane region" description="Helical" evidence="5">
    <location>
        <begin position="12"/>
        <end position="29"/>
    </location>
</feature>
<dbReference type="SUPFAM" id="SSF103473">
    <property type="entry name" value="MFS general substrate transporter"/>
    <property type="match status" value="1"/>
</dbReference>
<feature type="transmembrane region" description="Helical" evidence="5">
    <location>
        <begin position="171"/>
        <end position="190"/>
    </location>
</feature>
<name>A0ABQ9F6H5_TEGGR</name>
<comment type="caution">
    <text evidence="6">The sequence shown here is derived from an EMBL/GenBank/DDBJ whole genome shotgun (WGS) entry which is preliminary data.</text>
</comment>
<evidence type="ECO:0000256" key="1">
    <source>
        <dbReference type="ARBA" id="ARBA00004141"/>
    </source>
</evidence>
<dbReference type="InterPro" id="IPR005828">
    <property type="entry name" value="MFS_sugar_transport-like"/>
</dbReference>
<dbReference type="Proteomes" id="UP001217089">
    <property type="component" value="Unassembled WGS sequence"/>
</dbReference>
<dbReference type="PANTHER" id="PTHR24064">
    <property type="entry name" value="SOLUTE CARRIER FAMILY 22 MEMBER"/>
    <property type="match status" value="1"/>
</dbReference>
<feature type="transmembrane region" description="Helical" evidence="5">
    <location>
        <begin position="211"/>
        <end position="232"/>
    </location>
</feature>
<evidence type="ECO:0000256" key="3">
    <source>
        <dbReference type="ARBA" id="ARBA00022989"/>
    </source>
</evidence>
<keyword evidence="7" id="KW-1185">Reference proteome</keyword>
<comment type="subcellular location">
    <subcellularLocation>
        <location evidence="1">Membrane</location>
        <topology evidence="1">Multi-pass membrane protein</topology>
    </subcellularLocation>
</comment>
<gene>
    <name evidence="6" type="ORF">KUTeg_010356</name>
</gene>
<keyword evidence="3 5" id="KW-1133">Transmembrane helix</keyword>
<evidence type="ECO:0000313" key="7">
    <source>
        <dbReference type="Proteomes" id="UP001217089"/>
    </source>
</evidence>
<dbReference type="EMBL" id="JARBDR010000440">
    <property type="protein sequence ID" value="KAJ8312983.1"/>
    <property type="molecule type" value="Genomic_DNA"/>
</dbReference>
<evidence type="ECO:0000313" key="6">
    <source>
        <dbReference type="EMBL" id="KAJ8312983.1"/>
    </source>
</evidence>
<dbReference type="InterPro" id="IPR036259">
    <property type="entry name" value="MFS_trans_sf"/>
</dbReference>
<reference evidence="6 7" key="1">
    <citation type="submission" date="2022-12" db="EMBL/GenBank/DDBJ databases">
        <title>Chromosome-level genome of Tegillarca granosa.</title>
        <authorList>
            <person name="Kim J."/>
        </authorList>
    </citation>
    <scope>NUCLEOTIDE SEQUENCE [LARGE SCALE GENOMIC DNA]</scope>
    <source>
        <strain evidence="6">Teg-2019</strain>
        <tissue evidence="6">Adductor muscle</tissue>
    </source>
</reference>
<proteinExistence type="predicted"/>
<dbReference type="Gene3D" id="1.10.286.90">
    <property type="entry name" value="MFS transporter, transmembrane helix TM10b"/>
    <property type="match status" value="1"/>
</dbReference>
<dbReference type="Gene3D" id="1.20.1250.20">
    <property type="entry name" value="MFS general substrate transporter like domains"/>
    <property type="match status" value="1"/>
</dbReference>
<protein>
    <submittedName>
        <fullName evidence="6">Uncharacterized protein</fullName>
    </submittedName>
</protein>
<accession>A0ABQ9F6H5</accession>
<sequence length="252" mass="28071">MGMELVGPSKRIYAGILMHINFSIALIFVPESPRWLISKGKYKEAEEIIQKAARVNRVDIPKNIIDKNTIAFTKTVGLWQLFTSRPLISIPASAVPLLFLDKIGRRKFFCICMLISGLGGLLTLVPVLMDGPGIVTISTFKREIMNEIPPFLFHKGLLAFNDCIRNARKDWYSSCVSSYFYLFIGTLSYSSSQWGYGKLVRGKIMGGKIGLAFPLLVFGSLSMASAFLTLLLPETMGKTLPDTIQEGKRLHV</sequence>
<dbReference type="Pfam" id="PF00083">
    <property type="entry name" value="Sugar_tr"/>
    <property type="match status" value="1"/>
</dbReference>
<keyword evidence="4 5" id="KW-0472">Membrane</keyword>
<evidence type="ECO:0000256" key="2">
    <source>
        <dbReference type="ARBA" id="ARBA00022692"/>
    </source>
</evidence>
<evidence type="ECO:0000256" key="4">
    <source>
        <dbReference type="ARBA" id="ARBA00023136"/>
    </source>
</evidence>
<organism evidence="6 7">
    <name type="scientific">Tegillarca granosa</name>
    <name type="common">Malaysian cockle</name>
    <name type="synonym">Anadara granosa</name>
    <dbReference type="NCBI Taxonomy" id="220873"/>
    <lineage>
        <taxon>Eukaryota</taxon>
        <taxon>Metazoa</taxon>
        <taxon>Spiralia</taxon>
        <taxon>Lophotrochozoa</taxon>
        <taxon>Mollusca</taxon>
        <taxon>Bivalvia</taxon>
        <taxon>Autobranchia</taxon>
        <taxon>Pteriomorphia</taxon>
        <taxon>Arcoida</taxon>
        <taxon>Arcoidea</taxon>
        <taxon>Arcidae</taxon>
        <taxon>Tegillarca</taxon>
    </lineage>
</organism>
<evidence type="ECO:0000256" key="5">
    <source>
        <dbReference type="SAM" id="Phobius"/>
    </source>
</evidence>